<organism evidence="1">
    <name type="scientific">Geobacter sp. (strain M21)</name>
    <dbReference type="NCBI Taxonomy" id="443144"/>
    <lineage>
        <taxon>Bacteria</taxon>
        <taxon>Pseudomonadati</taxon>
        <taxon>Thermodesulfobacteriota</taxon>
        <taxon>Desulfuromonadia</taxon>
        <taxon>Geobacterales</taxon>
        <taxon>Geobacteraceae</taxon>
        <taxon>Geobacter</taxon>
    </lineage>
</organism>
<accession>C6E4I2</accession>
<dbReference type="InterPro" id="IPR011067">
    <property type="entry name" value="Plasmid_toxin/cell-grow_inhib"/>
</dbReference>
<dbReference type="AlphaFoldDB" id="C6E4I2"/>
<dbReference type="Pfam" id="PF02452">
    <property type="entry name" value="PemK_toxin"/>
    <property type="match status" value="1"/>
</dbReference>
<protein>
    <submittedName>
        <fullName evidence="1">Transcriptional modulator of MazE/toxin, MazF</fullName>
    </submittedName>
</protein>
<dbReference type="Gene3D" id="2.30.30.110">
    <property type="match status" value="1"/>
</dbReference>
<dbReference type="GO" id="GO:0003677">
    <property type="term" value="F:DNA binding"/>
    <property type="evidence" value="ECO:0007669"/>
    <property type="project" value="InterPro"/>
</dbReference>
<dbReference type="eggNOG" id="COG2337">
    <property type="taxonomic scope" value="Bacteria"/>
</dbReference>
<reference evidence="1" key="1">
    <citation type="submission" date="2009-07" db="EMBL/GenBank/DDBJ databases">
        <title>Complete sequence of Geobacter sp. M21.</title>
        <authorList>
            <consortium name="US DOE Joint Genome Institute"/>
            <person name="Lucas S."/>
            <person name="Copeland A."/>
            <person name="Lapidus A."/>
            <person name="Glavina del Rio T."/>
            <person name="Dalin E."/>
            <person name="Tice H."/>
            <person name="Bruce D."/>
            <person name="Goodwin L."/>
            <person name="Pitluck S."/>
            <person name="Saunders E."/>
            <person name="Brettin T."/>
            <person name="Detter J.C."/>
            <person name="Han C."/>
            <person name="Larimer F."/>
            <person name="Land M."/>
            <person name="Hauser L."/>
            <person name="Kyrpides N."/>
            <person name="Ovchinnikova G."/>
            <person name="Lovley D."/>
        </authorList>
    </citation>
    <scope>NUCLEOTIDE SEQUENCE [LARGE SCALE GENOMIC DNA]</scope>
    <source>
        <strain evidence="1">M21</strain>
    </source>
</reference>
<dbReference type="KEGG" id="gem:GM21_1422"/>
<dbReference type="InterPro" id="IPR003477">
    <property type="entry name" value="PemK-like"/>
</dbReference>
<name>C6E4I2_GEOSM</name>
<proteinExistence type="predicted"/>
<gene>
    <name evidence="1" type="ordered locus">GM21_1422</name>
</gene>
<dbReference type="HOGENOM" id="CLU_121823_3_2_7"/>
<sequence>MRRGNVVLVATPGDYGKPRPALIIQTSMFSEHPSVTVCLVTSHKLDAPLFRYQVEPHADNGLAVTSWVQTDKIMTLPRQKIGTVIGHLSEKQISEVTKLLAFWIGIAD</sequence>
<dbReference type="EMBL" id="CP001661">
    <property type="protein sequence ID" value="ACT17480.1"/>
    <property type="molecule type" value="Genomic_DNA"/>
</dbReference>
<evidence type="ECO:0000313" key="1">
    <source>
        <dbReference type="EMBL" id="ACT17480.1"/>
    </source>
</evidence>
<dbReference type="OrthoDB" id="6064990at2"/>
<dbReference type="STRING" id="443144.GM21_1422"/>
<dbReference type="SUPFAM" id="SSF50118">
    <property type="entry name" value="Cell growth inhibitor/plasmid maintenance toxic component"/>
    <property type="match status" value="1"/>
</dbReference>